<gene>
    <name evidence="3" type="primary">fixA</name>
    <name evidence="4" type="ORF">GJ688_12395</name>
</gene>
<dbReference type="PANTHER" id="PTHR21294:SF17">
    <property type="entry name" value="PROTEIN FIXA"/>
    <property type="match status" value="1"/>
</dbReference>
<evidence type="ECO:0000313" key="3">
    <source>
        <dbReference type="EMBL" id="ABH04852.1"/>
    </source>
</evidence>
<dbReference type="AlphaFoldDB" id="Q0PIG5"/>
<dbReference type="Proteomes" id="UP000430670">
    <property type="component" value="Unassembled WGS sequence"/>
</dbReference>
<evidence type="ECO:0000256" key="1">
    <source>
        <dbReference type="ARBA" id="ARBA00042002"/>
    </source>
</evidence>
<dbReference type="InterPro" id="IPR014730">
    <property type="entry name" value="ETF_a/b_N"/>
</dbReference>
<organism evidence="3">
    <name type="scientific">Heliobacterium mobile</name>
    <name type="common">Heliobacillus mobilis</name>
    <dbReference type="NCBI Taxonomy" id="28064"/>
    <lineage>
        <taxon>Bacteria</taxon>
        <taxon>Bacillati</taxon>
        <taxon>Bacillota</taxon>
        <taxon>Clostridia</taxon>
        <taxon>Eubacteriales</taxon>
        <taxon>Heliobacteriaceae</taxon>
        <taxon>Heliobacterium</taxon>
    </lineage>
</organism>
<proteinExistence type="predicted"/>
<evidence type="ECO:0000259" key="2">
    <source>
        <dbReference type="SMART" id="SM00893"/>
    </source>
</evidence>
<dbReference type="CDD" id="cd01714">
    <property type="entry name" value="ETF_beta"/>
    <property type="match status" value="1"/>
</dbReference>
<reference evidence="3" key="1">
    <citation type="journal article" date="2006" name="Proc. Natl. Acad. Sci. U.S.A.">
        <title>The cyanobacterial genome core and the origin of photosynthesis.</title>
        <authorList>
            <person name="Mulkidjanian A.Y."/>
            <person name="Koonin E.V."/>
            <person name="Makarova K.S."/>
            <person name="Mekhedov S.L."/>
            <person name="Sorokin A."/>
            <person name="Wolf Y.I."/>
            <person name="Dufresne A."/>
            <person name="Partensky F."/>
            <person name="Burd H."/>
            <person name="Kaznadzey D."/>
            <person name="Haselkorn R."/>
            <person name="Galperin M.Y."/>
        </authorList>
    </citation>
    <scope>NUCLEOTIDE SEQUENCE</scope>
</reference>
<dbReference type="RefSeq" id="WP_170291938.1">
    <property type="nucleotide sequence ID" value="NZ_WNKU01000014.1"/>
</dbReference>
<dbReference type="SUPFAM" id="SSF52402">
    <property type="entry name" value="Adenine nucleotide alpha hydrolases-like"/>
    <property type="match status" value="1"/>
</dbReference>
<dbReference type="PIRSF" id="PIRSF000090">
    <property type="entry name" value="Beta-ETF"/>
    <property type="match status" value="1"/>
</dbReference>
<dbReference type="GO" id="GO:0009055">
    <property type="term" value="F:electron transfer activity"/>
    <property type="evidence" value="ECO:0007669"/>
    <property type="project" value="InterPro"/>
</dbReference>
<feature type="domain" description="Electron transfer flavoprotein alpha/beta-subunit N-terminal" evidence="2">
    <location>
        <begin position="22"/>
        <end position="218"/>
    </location>
</feature>
<sequence>MNIAVCLKQVPDTSEVRINPKTNTLMREGIPSIINPYDVHALEEALTIRDRLGGRVTVLTMGPPQATDSLRKAISYGADHAILLTDRAFAGSDTLATSYILAGALGRLMDREPLDLIFCGKQAIDGDTAQVGPGIASRLGWPLLTYVTKIDGIDPTNQVFQVQRKIEVGREVVRCRLPALVTVVKEINEIRYAPLPDLIRAAHYPVEVWTNADLGLDASQLGLKGSPTWVNKISTPPMREKGEVLAGSDVAPAETARILADKLIPHIVVPNR</sequence>
<dbReference type="InterPro" id="IPR014729">
    <property type="entry name" value="Rossmann-like_a/b/a_fold"/>
</dbReference>
<dbReference type="EMBL" id="WNKU01000014">
    <property type="protein sequence ID" value="MTV49772.1"/>
    <property type="molecule type" value="Genomic_DNA"/>
</dbReference>
<dbReference type="SMART" id="SM00893">
    <property type="entry name" value="ETF"/>
    <property type="match status" value="1"/>
</dbReference>
<evidence type="ECO:0000313" key="5">
    <source>
        <dbReference type="Proteomes" id="UP000430670"/>
    </source>
</evidence>
<dbReference type="InterPro" id="IPR033948">
    <property type="entry name" value="ETF_beta_N"/>
</dbReference>
<accession>Q0PIG5</accession>
<dbReference type="PANTHER" id="PTHR21294">
    <property type="entry name" value="ELECTRON TRANSFER FLAVOPROTEIN BETA-SUBUNIT"/>
    <property type="match status" value="1"/>
</dbReference>
<name>Q0PIG5_HELMO</name>
<dbReference type="Pfam" id="PF01012">
    <property type="entry name" value="ETF"/>
    <property type="match status" value="1"/>
</dbReference>
<dbReference type="Gene3D" id="3.40.50.620">
    <property type="entry name" value="HUPs"/>
    <property type="match status" value="1"/>
</dbReference>
<dbReference type="EMBL" id="DQ831225">
    <property type="protein sequence ID" value="ABH04852.1"/>
    <property type="molecule type" value="Genomic_DNA"/>
</dbReference>
<reference evidence="4 5" key="2">
    <citation type="submission" date="2019-11" db="EMBL/GenBank/DDBJ databases">
        <title>Whole-genome sequence of a the green, strictly anaerobic photosynthetic bacterium Heliobacillus mobilis DSM 6151.</title>
        <authorList>
            <person name="Kyndt J.A."/>
            <person name="Meyer T.E."/>
        </authorList>
    </citation>
    <scope>NUCLEOTIDE SEQUENCE [LARGE SCALE GENOMIC DNA]</scope>
    <source>
        <strain evidence="4 5">DSM 6151</strain>
    </source>
</reference>
<evidence type="ECO:0000313" key="4">
    <source>
        <dbReference type="EMBL" id="MTV49772.1"/>
    </source>
</evidence>
<protein>
    <recommendedName>
        <fullName evidence="1">Electron transfer flavoprotein small subunit</fullName>
    </recommendedName>
</protein>
<dbReference type="InterPro" id="IPR012255">
    <property type="entry name" value="ETF_b"/>
</dbReference>
<keyword evidence="5" id="KW-1185">Reference proteome</keyword>